<comment type="subcellular location">
    <subcellularLocation>
        <location evidence="1">Cell outer membrane</location>
        <topology evidence="1">Multi-pass membrane protein</topology>
    </subcellularLocation>
</comment>
<evidence type="ECO:0000256" key="7">
    <source>
        <dbReference type="ARBA" id="ARBA00023237"/>
    </source>
</evidence>
<organism evidence="9 10">
    <name type="scientific">Thioflexithrix psekupsensis</name>
    <dbReference type="NCBI Taxonomy" id="1570016"/>
    <lineage>
        <taxon>Bacteria</taxon>
        <taxon>Pseudomonadati</taxon>
        <taxon>Pseudomonadota</taxon>
        <taxon>Gammaproteobacteria</taxon>
        <taxon>Thiotrichales</taxon>
        <taxon>Thioflexithrix</taxon>
    </lineage>
</organism>
<evidence type="ECO:0000313" key="9">
    <source>
        <dbReference type="EMBL" id="OUD12253.1"/>
    </source>
</evidence>
<keyword evidence="10" id="KW-1185">Reference proteome</keyword>
<dbReference type="PANTHER" id="PTHR35093:SF8">
    <property type="entry name" value="OUTER MEMBRANE PROTEIN NMB0088-RELATED"/>
    <property type="match status" value="1"/>
</dbReference>
<feature type="signal peptide" evidence="8">
    <location>
        <begin position="1"/>
        <end position="22"/>
    </location>
</feature>
<evidence type="ECO:0000256" key="3">
    <source>
        <dbReference type="ARBA" id="ARBA00022452"/>
    </source>
</evidence>
<keyword evidence="3" id="KW-1134">Transmembrane beta strand</keyword>
<evidence type="ECO:0000256" key="2">
    <source>
        <dbReference type="ARBA" id="ARBA00008163"/>
    </source>
</evidence>
<dbReference type="InterPro" id="IPR005017">
    <property type="entry name" value="OMPP1/FadL/TodX"/>
</dbReference>
<dbReference type="Pfam" id="PF03349">
    <property type="entry name" value="Toluene_X"/>
    <property type="match status" value="1"/>
</dbReference>
<keyword evidence="7" id="KW-0998">Cell outer membrane</keyword>
<keyword evidence="4" id="KW-0812">Transmembrane</keyword>
<dbReference type="GO" id="GO:0009279">
    <property type="term" value="C:cell outer membrane"/>
    <property type="evidence" value="ECO:0007669"/>
    <property type="project" value="UniProtKB-SubCell"/>
</dbReference>
<dbReference type="Gene3D" id="2.40.160.60">
    <property type="entry name" value="Outer membrane protein transport protein (OMPP1/FadL/TodX)"/>
    <property type="match status" value="1"/>
</dbReference>
<reference evidence="9 10" key="1">
    <citation type="submission" date="2016-12" db="EMBL/GenBank/DDBJ databases">
        <title>Thioflexothrix psekupsii D3 genome sequencing and assembly.</title>
        <authorList>
            <person name="Fomenkov A."/>
            <person name="Vincze T."/>
            <person name="Grabovich M."/>
            <person name="Anton B.P."/>
            <person name="Dubinina G."/>
            <person name="Orlova M."/>
            <person name="Belousova E."/>
            <person name="Roberts R.J."/>
        </authorList>
    </citation>
    <scope>NUCLEOTIDE SEQUENCE [LARGE SCALE GENOMIC DNA]</scope>
    <source>
        <strain evidence="9">D3</strain>
    </source>
</reference>
<evidence type="ECO:0000256" key="8">
    <source>
        <dbReference type="SAM" id="SignalP"/>
    </source>
</evidence>
<protein>
    <submittedName>
        <fullName evidence="9">Transporter</fullName>
    </submittedName>
</protein>
<sequence length="430" mass="47141">MRIFLHSALYSLLLGAASTAWATNGYSPHGFGTRSKGMAGVGVALPQEVLSSATNPALMPMVGNRLELGLSLFSPRRSYTADDNGFPIGPPMGPATILPGTYDSDKTVFFVPHIGYNRLLDERQSLGLALSGNGGMNTEYPYAVFAPFNNPMGTASQPTGVNLGQVFLGIPYGIRLTPEHSIGVMPIVAVQWFESYGLEPFKPFSNAPDHLTNHGHDFSYGGGVRVGWLGQFNEKWSLGASYQSQLYMSEFDDYRGLFAQNGDFDVPPTWTIGAAFHATPDLTFALDVQQIYYSKVDAIANRSDVPFMPGSVLLGTEQGLGFGWDDMTIVKMGVEWRYRPELQFRAGYARANQAIPGSQALFNILAPATLQHHYTLGLTYAFPEWNSDVNIAVMYSPTQQVKGQNPNTGPQTGSIQMRQFEIEVNWGWNF</sequence>
<gene>
    <name evidence="9" type="ORF">TPSD3_14125</name>
</gene>
<dbReference type="Proteomes" id="UP000194798">
    <property type="component" value="Unassembled WGS sequence"/>
</dbReference>
<keyword evidence="6" id="KW-0472">Membrane</keyword>
<feature type="chain" id="PRO_5012784118" evidence="8">
    <location>
        <begin position="23"/>
        <end position="430"/>
    </location>
</feature>
<proteinExistence type="inferred from homology"/>
<evidence type="ECO:0000256" key="4">
    <source>
        <dbReference type="ARBA" id="ARBA00022692"/>
    </source>
</evidence>
<dbReference type="PANTHER" id="PTHR35093">
    <property type="entry name" value="OUTER MEMBRANE PROTEIN NMB0088-RELATED"/>
    <property type="match status" value="1"/>
</dbReference>
<name>A0A251X430_9GAMM</name>
<evidence type="ECO:0000256" key="5">
    <source>
        <dbReference type="ARBA" id="ARBA00022729"/>
    </source>
</evidence>
<comment type="caution">
    <text evidence="9">The sequence shown here is derived from an EMBL/GenBank/DDBJ whole genome shotgun (WGS) entry which is preliminary data.</text>
</comment>
<dbReference type="RefSeq" id="WP_245391613.1">
    <property type="nucleotide sequence ID" value="NZ_MSLT01000023.1"/>
</dbReference>
<keyword evidence="5 8" id="KW-0732">Signal</keyword>
<evidence type="ECO:0000256" key="6">
    <source>
        <dbReference type="ARBA" id="ARBA00023136"/>
    </source>
</evidence>
<dbReference type="GO" id="GO:0015483">
    <property type="term" value="F:long-chain fatty acid transporting porin activity"/>
    <property type="evidence" value="ECO:0007669"/>
    <property type="project" value="TreeGrafter"/>
</dbReference>
<evidence type="ECO:0000313" key="10">
    <source>
        <dbReference type="Proteomes" id="UP000194798"/>
    </source>
</evidence>
<dbReference type="SUPFAM" id="SSF56935">
    <property type="entry name" value="Porins"/>
    <property type="match status" value="1"/>
</dbReference>
<dbReference type="AlphaFoldDB" id="A0A251X430"/>
<comment type="similarity">
    <text evidence="2">Belongs to the OmpP1/FadL family.</text>
</comment>
<dbReference type="EMBL" id="MSLT01000023">
    <property type="protein sequence ID" value="OUD12253.1"/>
    <property type="molecule type" value="Genomic_DNA"/>
</dbReference>
<evidence type="ECO:0000256" key="1">
    <source>
        <dbReference type="ARBA" id="ARBA00004571"/>
    </source>
</evidence>
<accession>A0A251X430</accession>